<dbReference type="PANTHER" id="PTHR33514:SF13">
    <property type="entry name" value="PROTEIN ABCI12, CHLOROPLASTIC"/>
    <property type="match status" value="1"/>
</dbReference>
<dbReference type="Proteomes" id="UP000190395">
    <property type="component" value="Unassembled WGS sequence"/>
</dbReference>
<dbReference type="STRING" id="225004.SAMN02745152_01950"/>
<gene>
    <name evidence="6" type="ORF">SAMN02745152_01950</name>
</gene>
<protein>
    <submittedName>
        <fullName evidence="6">Energy-coupling factor transport system permease protein</fullName>
    </submittedName>
</protein>
<evidence type="ECO:0000313" key="6">
    <source>
        <dbReference type="EMBL" id="SKA02115.1"/>
    </source>
</evidence>
<dbReference type="InterPro" id="IPR003339">
    <property type="entry name" value="ABC/ECF_trnsptr_transmembrane"/>
</dbReference>
<dbReference type="Pfam" id="PF02361">
    <property type="entry name" value="CbiQ"/>
    <property type="match status" value="1"/>
</dbReference>
<keyword evidence="3 5" id="KW-1133">Transmembrane helix</keyword>
<dbReference type="AlphaFoldDB" id="A0A1T4QEH9"/>
<keyword evidence="7" id="KW-1185">Reference proteome</keyword>
<feature type="transmembrane region" description="Helical" evidence="5">
    <location>
        <begin position="71"/>
        <end position="89"/>
    </location>
</feature>
<evidence type="ECO:0000313" key="7">
    <source>
        <dbReference type="Proteomes" id="UP000190395"/>
    </source>
</evidence>
<accession>A0A1T4QEH9</accession>
<evidence type="ECO:0000256" key="5">
    <source>
        <dbReference type="SAM" id="Phobius"/>
    </source>
</evidence>
<feature type="transmembrane region" description="Helical" evidence="5">
    <location>
        <begin position="169"/>
        <end position="186"/>
    </location>
</feature>
<organism evidence="6 7">
    <name type="scientific">Treponema berlinense</name>
    <dbReference type="NCBI Taxonomy" id="225004"/>
    <lineage>
        <taxon>Bacteria</taxon>
        <taxon>Pseudomonadati</taxon>
        <taxon>Spirochaetota</taxon>
        <taxon>Spirochaetia</taxon>
        <taxon>Spirochaetales</taxon>
        <taxon>Treponemataceae</taxon>
        <taxon>Treponema</taxon>
    </lineage>
</organism>
<proteinExistence type="predicted"/>
<sequence length="188" mass="21475">MLVFFNLFISDGNVLLEIWKIKITDLGLKTALINAIRFLLLYFGGMLISYTTTPGEMMKAISSFVSPLKKFSFPADDFVTVLLLALRFIPVISGEYNSICLAQKSRGARLEDKNPLKRVMAYTEVFIPLIVSSFRKADEISQSLESRCYGLGEKRTCLRKLRLKNSEKLFFVIYTIYILIIFIMGVKK</sequence>
<evidence type="ECO:0000256" key="2">
    <source>
        <dbReference type="ARBA" id="ARBA00022692"/>
    </source>
</evidence>
<evidence type="ECO:0000256" key="4">
    <source>
        <dbReference type="ARBA" id="ARBA00023136"/>
    </source>
</evidence>
<dbReference type="PANTHER" id="PTHR33514">
    <property type="entry name" value="PROTEIN ABCI12, CHLOROPLASTIC"/>
    <property type="match status" value="1"/>
</dbReference>
<evidence type="ECO:0000256" key="3">
    <source>
        <dbReference type="ARBA" id="ARBA00022989"/>
    </source>
</evidence>
<dbReference type="GO" id="GO:0005886">
    <property type="term" value="C:plasma membrane"/>
    <property type="evidence" value="ECO:0007669"/>
    <property type="project" value="TreeGrafter"/>
</dbReference>
<reference evidence="6 7" key="1">
    <citation type="submission" date="2017-02" db="EMBL/GenBank/DDBJ databases">
        <authorList>
            <person name="Peterson S.W."/>
        </authorList>
    </citation>
    <scope>NUCLEOTIDE SEQUENCE [LARGE SCALE GENOMIC DNA]</scope>
    <source>
        <strain evidence="6 7">ATCC BAA-909</strain>
    </source>
</reference>
<keyword evidence="4 5" id="KW-0472">Membrane</keyword>
<evidence type="ECO:0000256" key="1">
    <source>
        <dbReference type="ARBA" id="ARBA00004141"/>
    </source>
</evidence>
<dbReference type="CDD" id="cd16914">
    <property type="entry name" value="EcfT"/>
    <property type="match status" value="1"/>
</dbReference>
<name>A0A1T4QEH9_9SPIR</name>
<dbReference type="EMBL" id="FUXC01000013">
    <property type="protein sequence ID" value="SKA02115.1"/>
    <property type="molecule type" value="Genomic_DNA"/>
</dbReference>
<comment type="subcellular location">
    <subcellularLocation>
        <location evidence="1">Membrane</location>
        <topology evidence="1">Multi-pass membrane protein</topology>
    </subcellularLocation>
</comment>
<keyword evidence="2 5" id="KW-0812">Transmembrane</keyword>
<feature type="transmembrane region" description="Helical" evidence="5">
    <location>
        <begin position="31"/>
        <end position="51"/>
    </location>
</feature>